<sequence>MSNLLLMFLFSMISLIFMRKHILLVLISLEFIILSLLLISVIFCLNSNIFYAYVLFMTLFVCEGVLGLSIMVNMIRCHGNDYLNSMFMW</sequence>
<dbReference type="EMBL" id="MN227165">
    <property type="protein sequence ID" value="QWC53782.1"/>
    <property type="molecule type" value="Genomic_DNA"/>
</dbReference>
<evidence type="ECO:0000256" key="8">
    <source>
        <dbReference type="ARBA" id="ARBA00023136"/>
    </source>
</evidence>
<evidence type="ECO:0000256" key="9">
    <source>
        <dbReference type="ARBA" id="ARBA00031586"/>
    </source>
</evidence>
<dbReference type="GO" id="GO:0008137">
    <property type="term" value="F:NADH dehydrogenase (ubiquinone) activity"/>
    <property type="evidence" value="ECO:0007669"/>
    <property type="project" value="UniProtKB-EC"/>
</dbReference>
<comment type="subcellular location">
    <subcellularLocation>
        <location evidence="1">Membrane</location>
        <topology evidence="1">Multi-pass membrane protein</topology>
    </subcellularLocation>
</comment>
<evidence type="ECO:0000256" key="2">
    <source>
        <dbReference type="ARBA" id="ARBA00010519"/>
    </source>
</evidence>
<keyword evidence="12" id="KW-0496">Mitochondrion</keyword>
<keyword evidence="8 11" id="KW-0472">Membrane</keyword>
<geneLocation type="mitochondrion" evidence="12"/>
<name>A0A8E8GS24_9HEMI</name>
<feature type="transmembrane region" description="Helical" evidence="11">
    <location>
        <begin position="49"/>
        <end position="72"/>
    </location>
</feature>
<comment type="catalytic activity">
    <reaction evidence="10">
        <text>a ubiquinone + NADH + 5 H(+)(in) = a ubiquinol + NAD(+) + 4 H(+)(out)</text>
        <dbReference type="Rhea" id="RHEA:29091"/>
        <dbReference type="Rhea" id="RHEA-COMP:9565"/>
        <dbReference type="Rhea" id="RHEA-COMP:9566"/>
        <dbReference type="ChEBI" id="CHEBI:15378"/>
        <dbReference type="ChEBI" id="CHEBI:16389"/>
        <dbReference type="ChEBI" id="CHEBI:17976"/>
        <dbReference type="ChEBI" id="CHEBI:57540"/>
        <dbReference type="ChEBI" id="CHEBI:57945"/>
        <dbReference type="EC" id="7.1.1.2"/>
    </reaction>
</comment>
<proteinExistence type="inferred from homology"/>
<dbReference type="GO" id="GO:0016020">
    <property type="term" value="C:membrane"/>
    <property type="evidence" value="ECO:0007669"/>
    <property type="project" value="UniProtKB-SubCell"/>
</dbReference>
<evidence type="ECO:0000256" key="7">
    <source>
        <dbReference type="ARBA" id="ARBA00023027"/>
    </source>
</evidence>
<feature type="transmembrane region" description="Helical" evidence="11">
    <location>
        <begin position="21"/>
        <end position="43"/>
    </location>
</feature>
<evidence type="ECO:0000256" key="5">
    <source>
        <dbReference type="ARBA" id="ARBA00022967"/>
    </source>
</evidence>
<dbReference type="InterPro" id="IPR039428">
    <property type="entry name" value="NUOK/Mnh_C1-like"/>
</dbReference>
<evidence type="ECO:0000313" key="12">
    <source>
        <dbReference type="EMBL" id="QWC53782.1"/>
    </source>
</evidence>
<keyword evidence="5" id="KW-1278">Translocase</keyword>
<dbReference type="Pfam" id="PF00420">
    <property type="entry name" value="Oxidored_q2"/>
    <property type="match status" value="1"/>
</dbReference>
<organism evidence="12">
    <name type="scientific">Carinata rufipenna</name>
    <dbReference type="NCBI Taxonomy" id="2840402"/>
    <lineage>
        <taxon>Eukaryota</taxon>
        <taxon>Metazoa</taxon>
        <taxon>Ecdysozoa</taxon>
        <taxon>Arthropoda</taxon>
        <taxon>Hexapoda</taxon>
        <taxon>Insecta</taxon>
        <taxon>Pterygota</taxon>
        <taxon>Neoptera</taxon>
        <taxon>Paraneoptera</taxon>
        <taxon>Hemiptera</taxon>
        <taxon>Auchenorrhyncha</taxon>
        <taxon>Membracoidea</taxon>
        <taxon>Cicadellidae</taxon>
        <taxon>Evacanthinae</taxon>
        <taxon>Evacanthini</taxon>
        <taxon>Carinata</taxon>
    </lineage>
</organism>
<gene>
    <name evidence="12" type="primary">ND4L</name>
</gene>
<keyword evidence="6 11" id="KW-1133">Transmembrane helix</keyword>
<accession>A0A8E8GS24</accession>
<reference evidence="12" key="1">
    <citation type="submission" date="2019-07" db="EMBL/GenBank/DDBJ databases">
        <title>Mitochondrial genome of Carinata rufipenna.</title>
        <authorList>
            <person name="Du Y."/>
            <person name="Dai W."/>
        </authorList>
    </citation>
    <scope>NUCLEOTIDE SEQUENCE</scope>
</reference>
<evidence type="ECO:0000256" key="3">
    <source>
        <dbReference type="ARBA" id="ARBA00016612"/>
    </source>
</evidence>
<keyword evidence="7" id="KW-0520">NAD</keyword>
<comment type="similarity">
    <text evidence="2">Belongs to the complex I subunit 4L family.</text>
</comment>
<protein>
    <recommendedName>
        <fullName evidence="3">NADH-ubiquinone oxidoreductase chain 4L</fullName>
    </recommendedName>
    <alternativeName>
        <fullName evidence="9">NADH dehydrogenase subunit 4L</fullName>
    </alternativeName>
</protein>
<evidence type="ECO:0000256" key="6">
    <source>
        <dbReference type="ARBA" id="ARBA00022989"/>
    </source>
</evidence>
<evidence type="ECO:0000256" key="4">
    <source>
        <dbReference type="ARBA" id="ARBA00022692"/>
    </source>
</evidence>
<evidence type="ECO:0000256" key="1">
    <source>
        <dbReference type="ARBA" id="ARBA00004141"/>
    </source>
</evidence>
<dbReference type="AlphaFoldDB" id="A0A8E8GS24"/>
<keyword evidence="4 11" id="KW-0812">Transmembrane</keyword>
<evidence type="ECO:0000256" key="11">
    <source>
        <dbReference type="SAM" id="Phobius"/>
    </source>
</evidence>
<evidence type="ECO:0000256" key="10">
    <source>
        <dbReference type="ARBA" id="ARBA00049551"/>
    </source>
</evidence>